<protein>
    <recommendedName>
        <fullName evidence="5">Ubiquinone biosynthesis O-methyltransferase</fullName>
    </recommendedName>
    <alternativeName>
        <fullName evidence="5">2-polyprenyl-6-hydroxyphenol methylase</fullName>
        <ecNumber evidence="5">2.1.1.222</ecNumber>
    </alternativeName>
    <alternativeName>
        <fullName evidence="5">3-demethylubiquinone 3-O-methyltransferase</fullName>
        <ecNumber evidence="5">2.1.1.64</ecNumber>
    </alternativeName>
</protein>
<sequence length="249" mass="27309">MSQSDSTLDEREVERFRALAAKWWDPEGEFAPLHAIGPERLRFLREQLVLHFARDRNAPEPLEGLRIADIGCGGGLVSEPLARLGASITGIDPAEENVAAARAHAADSGLEIDYRAARVEDLAAEGAQFDAVIALEVVEHVPDVPAFINVCTSILRPGGLMLLSTINRTARAFALAIVGAEYVLRWLPRGTHQWDRFVTPDELAEALRASGLRVVETRGLTFNPLTREWRLSDDTGVNYFMSAARPASD</sequence>
<comment type="pathway">
    <text evidence="5">Cofactor biosynthesis; ubiquinone biosynthesis.</text>
</comment>
<comment type="similarity">
    <text evidence="5">Belongs to the methyltransferase superfamily. UbiG/COQ3 family.</text>
</comment>
<evidence type="ECO:0000256" key="1">
    <source>
        <dbReference type="ARBA" id="ARBA00022603"/>
    </source>
</evidence>
<evidence type="ECO:0000256" key="2">
    <source>
        <dbReference type="ARBA" id="ARBA00022679"/>
    </source>
</evidence>
<proteinExistence type="inferred from homology"/>
<dbReference type="PANTHER" id="PTHR43464:SF19">
    <property type="entry name" value="UBIQUINONE BIOSYNTHESIS O-METHYLTRANSFERASE, MITOCHONDRIAL"/>
    <property type="match status" value="1"/>
</dbReference>
<organism evidence="6 7">
    <name type="scientific">Dichotomicrobium thermohalophilum</name>
    <dbReference type="NCBI Taxonomy" id="933063"/>
    <lineage>
        <taxon>Bacteria</taxon>
        <taxon>Pseudomonadati</taxon>
        <taxon>Pseudomonadota</taxon>
        <taxon>Alphaproteobacteria</taxon>
        <taxon>Hyphomicrobiales</taxon>
        <taxon>Hyphomicrobiaceae</taxon>
        <taxon>Dichotomicrobium</taxon>
    </lineage>
</organism>
<dbReference type="GO" id="GO:0061542">
    <property type="term" value="F:3-demethylubiquinol 3-O-methyltransferase activity"/>
    <property type="evidence" value="ECO:0007669"/>
    <property type="project" value="UniProtKB-UniRule"/>
</dbReference>
<dbReference type="UniPathway" id="UPA00232"/>
<comment type="caution">
    <text evidence="6">The sequence shown here is derived from an EMBL/GenBank/DDBJ whole genome shotgun (WGS) entry which is preliminary data.</text>
</comment>
<feature type="binding site" evidence="5">
    <location>
        <position position="92"/>
    </location>
    <ligand>
        <name>S-adenosyl-L-methionine</name>
        <dbReference type="ChEBI" id="CHEBI:59789"/>
    </ligand>
</feature>
<dbReference type="EC" id="2.1.1.222" evidence="5"/>
<dbReference type="OrthoDB" id="9801538at2"/>
<reference evidence="6 7" key="1">
    <citation type="submission" date="2018-08" db="EMBL/GenBank/DDBJ databases">
        <title>Genomic Encyclopedia of Archaeal and Bacterial Type Strains, Phase II (KMG-II): from individual species to whole genera.</title>
        <authorList>
            <person name="Goeker M."/>
        </authorList>
    </citation>
    <scope>NUCLEOTIDE SEQUENCE [LARGE SCALE GENOMIC DNA]</scope>
    <source>
        <strain evidence="6 7">DSM 5002</strain>
    </source>
</reference>
<dbReference type="GO" id="GO:0102208">
    <property type="term" value="F:2-polyprenyl-6-hydroxyphenol methylase activity"/>
    <property type="evidence" value="ECO:0007669"/>
    <property type="project" value="UniProtKB-EC"/>
</dbReference>
<dbReference type="Pfam" id="PF13489">
    <property type="entry name" value="Methyltransf_23"/>
    <property type="match status" value="1"/>
</dbReference>
<evidence type="ECO:0000256" key="4">
    <source>
        <dbReference type="ARBA" id="ARBA00022691"/>
    </source>
</evidence>
<dbReference type="NCBIfam" id="TIGR01983">
    <property type="entry name" value="UbiG"/>
    <property type="match status" value="1"/>
</dbReference>
<keyword evidence="4 5" id="KW-0949">S-adenosyl-L-methionine</keyword>
<dbReference type="EMBL" id="QXDF01000001">
    <property type="protein sequence ID" value="RIA55481.1"/>
    <property type="molecule type" value="Genomic_DNA"/>
</dbReference>
<dbReference type="Proteomes" id="UP000266273">
    <property type="component" value="Unassembled WGS sequence"/>
</dbReference>
<dbReference type="EC" id="2.1.1.64" evidence="5"/>
<dbReference type="AlphaFoldDB" id="A0A397QB84"/>
<keyword evidence="7" id="KW-1185">Reference proteome</keyword>
<dbReference type="RefSeq" id="WP_119060381.1">
    <property type="nucleotide sequence ID" value="NZ_QXDF01000001.1"/>
</dbReference>
<comment type="catalytic activity">
    <reaction evidence="5">
        <text>a 3-(all-trans-polyprenyl)benzene-1,2-diol + S-adenosyl-L-methionine = a 2-methoxy-6-(all-trans-polyprenyl)phenol + S-adenosyl-L-homocysteine + H(+)</text>
        <dbReference type="Rhea" id="RHEA:31411"/>
        <dbReference type="Rhea" id="RHEA-COMP:9550"/>
        <dbReference type="Rhea" id="RHEA-COMP:9551"/>
        <dbReference type="ChEBI" id="CHEBI:15378"/>
        <dbReference type="ChEBI" id="CHEBI:57856"/>
        <dbReference type="ChEBI" id="CHEBI:59789"/>
        <dbReference type="ChEBI" id="CHEBI:62729"/>
        <dbReference type="ChEBI" id="CHEBI:62731"/>
        <dbReference type="EC" id="2.1.1.222"/>
    </reaction>
</comment>
<accession>A0A397QB84</accession>
<comment type="function">
    <text evidence="5">O-methyltransferase that catalyzes the 2 O-methylation steps in the ubiquinone biosynthetic pathway.</text>
</comment>
<dbReference type="GO" id="GO:0010420">
    <property type="term" value="F:polyprenyldihydroxybenzoate methyltransferase activity"/>
    <property type="evidence" value="ECO:0007669"/>
    <property type="project" value="InterPro"/>
</dbReference>
<keyword evidence="6" id="KW-0830">Ubiquinone</keyword>
<dbReference type="GO" id="GO:0032259">
    <property type="term" value="P:methylation"/>
    <property type="evidence" value="ECO:0007669"/>
    <property type="project" value="UniProtKB-KW"/>
</dbReference>
<evidence type="ECO:0000313" key="6">
    <source>
        <dbReference type="EMBL" id="RIA55481.1"/>
    </source>
</evidence>
<feature type="binding site" evidence="5">
    <location>
        <position position="135"/>
    </location>
    <ligand>
        <name>S-adenosyl-L-methionine</name>
        <dbReference type="ChEBI" id="CHEBI:59789"/>
    </ligand>
</feature>
<keyword evidence="3 5" id="KW-0831">Ubiquinone biosynthesis</keyword>
<feature type="binding site" evidence="5">
    <location>
        <position position="71"/>
    </location>
    <ligand>
        <name>S-adenosyl-L-methionine</name>
        <dbReference type="ChEBI" id="CHEBI:59789"/>
    </ligand>
</feature>
<evidence type="ECO:0000256" key="3">
    <source>
        <dbReference type="ARBA" id="ARBA00022688"/>
    </source>
</evidence>
<evidence type="ECO:0000256" key="5">
    <source>
        <dbReference type="HAMAP-Rule" id="MF_00472"/>
    </source>
</evidence>
<dbReference type="PANTHER" id="PTHR43464">
    <property type="entry name" value="METHYLTRANSFERASE"/>
    <property type="match status" value="1"/>
</dbReference>
<dbReference type="Gene3D" id="3.40.50.150">
    <property type="entry name" value="Vaccinia Virus protein VP39"/>
    <property type="match status" value="1"/>
</dbReference>
<evidence type="ECO:0000313" key="7">
    <source>
        <dbReference type="Proteomes" id="UP000266273"/>
    </source>
</evidence>
<comment type="catalytic activity">
    <reaction evidence="5">
        <text>a 3-demethylubiquinol + S-adenosyl-L-methionine = a ubiquinol + S-adenosyl-L-homocysteine + H(+)</text>
        <dbReference type="Rhea" id="RHEA:44380"/>
        <dbReference type="Rhea" id="RHEA-COMP:9566"/>
        <dbReference type="Rhea" id="RHEA-COMP:10914"/>
        <dbReference type="ChEBI" id="CHEBI:15378"/>
        <dbReference type="ChEBI" id="CHEBI:17976"/>
        <dbReference type="ChEBI" id="CHEBI:57856"/>
        <dbReference type="ChEBI" id="CHEBI:59789"/>
        <dbReference type="ChEBI" id="CHEBI:84422"/>
        <dbReference type="EC" id="2.1.1.64"/>
    </reaction>
</comment>
<name>A0A397QB84_9HYPH</name>
<keyword evidence="2 5" id="KW-0808">Transferase</keyword>
<dbReference type="CDD" id="cd02440">
    <property type="entry name" value="AdoMet_MTases"/>
    <property type="match status" value="1"/>
</dbReference>
<dbReference type="InterPro" id="IPR029063">
    <property type="entry name" value="SAM-dependent_MTases_sf"/>
</dbReference>
<feature type="binding site" evidence="5">
    <location>
        <position position="40"/>
    </location>
    <ligand>
        <name>S-adenosyl-L-methionine</name>
        <dbReference type="ChEBI" id="CHEBI:59789"/>
    </ligand>
</feature>
<dbReference type="InterPro" id="IPR010233">
    <property type="entry name" value="UbiG_MeTrfase"/>
</dbReference>
<gene>
    <name evidence="5" type="primary">ubiG</name>
    <name evidence="6" type="ORF">BXY53_0547</name>
</gene>
<dbReference type="HAMAP" id="MF_00472">
    <property type="entry name" value="UbiG"/>
    <property type="match status" value="1"/>
</dbReference>
<dbReference type="SUPFAM" id="SSF53335">
    <property type="entry name" value="S-adenosyl-L-methionine-dependent methyltransferases"/>
    <property type="match status" value="1"/>
</dbReference>
<keyword evidence="1 5" id="KW-0489">Methyltransferase</keyword>